<reference evidence="1 2" key="1">
    <citation type="journal article" date="2014" name="Int. J. Syst. Evol. Microbiol.">
        <title>Complete genome sequence of Corynebacterium casei LMG S-19264T (=DSM 44701T), isolated from a smear-ripened cheese.</title>
        <authorList>
            <consortium name="US DOE Joint Genome Institute (JGI-PGF)"/>
            <person name="Walter F."/>
            <person name="Albersmeier A."/>
            <person name="Kalinowski J."/>
            <person name="Ruckert C."/>
        </authorList>
    </citation>
    <scope>NUCLEOTIDE SEQUENCE [LARGE SCALE GENOMIC DNA]</scope>
    <source>
        <strain evidence="1 2">CGMCC 1.7029</strain>
    </source>
</reference>
<dbReference type="AlphaFoldDB" id="A0A917YL50"/>
<dbReference type="Proteomes" id="UP000598196">
    <property type="component" value="Unassembled WGS sequence"/>
</dbReference>
<evidence type="ECO:0000313" key="2">
    <source>
        <dbReference type="Proteomes" id="UP000598196"/>
    </source>
</evidence>
<organism evidence="1 2">
    <name type="scientific">Gemmobacter aquaticus</name>
    <dbReference type="NCBI Taxonomy" id="490185"/>
    <lineage>
        <taxon>Bacteria</taxon>
        <taxon>Pseudomonadati</taxon>
        <taxon>Pseudomonadota</taxon>
        <taxon>Alphaproteobacteria</taxon>
        <taxon>Rhodobacterales</taxon>
        <taxon>Paracoccaceae</taxon>
        <taxon>Gemmobacter</taxon>
    </lineage>
</organism>
<keyword evidence="2" id="KW-1185">Reference proteome</keyword>
<gene>
    <name evidence="1" type="ORF">GCM10010991_28580</name>
</gene>
<dbReference type="EMBL" id="BMLP01000006">
    <property type="protein sequence ID" value="GGO35769.1"/>
    <property type="molecule type" value="Genomic_DNA"/>
</dbReference>
<accession>A0A917YL50</accession>
<protein>
    <submittedName>
        <fullName evidence="1">Uncharacterized protein</fullName>
    </submittedName>
</protein>
<proteinExistence type="predicted"/>
<name>A0A917YL50_9RHOB</name>
<sequence length="101" mass="11135">MQAIIRFSLNNDVGSPLRNRLEGILVAAGFARGQNTATYRHEHIEPPQMSTTLRDFWAAVAAHQAGGRVDHFWMYTDRGFLDDMFGGAPNAGDAADNEDVD</sequence>
<comment type="caution">
    <text evidence="1">The sequence shown here is derived from an EMBL/GenBank/DDBJ whole genome shotgun (WGS) entry which is preliminary data.</text>
</comment>
<evidence type="ECO:0000313" key="1">
    <source>
        <dbReference type="EMBL" id="GGO35769.1"/>
    </source>
</evidence>